<evidence type="ECO:0000313" key="1">
    <source>
        <dbReference type="EMBL" id="WLR41487.1"/>
    </source>
</evidence>
<name>A0ABY9JQ83_9BACI</name>
<gene>
    <name evidence="1" type="ORF">LC087_11340</name>
</gene>
<dbReference type="Pfam" id="PF03646">
    <property type="entry name" value="FlaG"/>
    <property type="match status" value="1"/>
</dbReference>
<keyword evidence="1" id="KW-0969">Cilium</keyword>
<keyword evidence="1" id="KW-0966">Cell projection</keyword>
<dbReference type="Gene3D" id="3.30.160.170">
    <property type="entry name" value="FlaG-like"/>
    <property type="match status" value="1"/>
</dbReference>
<dbReference type="RefSeq" id="WP_226541612.1">
    <property type="nucleotide sequence ID" value="NZ_CP129013.1"/>
</dbReference>
<dbReference type="PANTHER" id="PTHR37166:SF1">
    <property type="entry name" value="PROTEIN FLAG"/>
    <property type="match status" value="1"/>
</dbReference>
<dbReference type="EMBL" id="CP129013">
    <property type="protein sequence ID" value="WLR41487.1"/>
    <property type="molecule type" value="Genomic_DNA"/>
</dbReference>
<reference evidence="1 2" key="1">
    <citation type="submission" date="2023-06" db="EMBL/GenBank/DDBJ databases">
        <title>Five Gram-positive bacteria isolated from mangrove sediments in Shenzhen, Guangdong, China.</title>
        <authorList>
            <person name="Yu S."/>
            <person name="Zheng W."/>
            <person name="Huang Y."/>
        </authorList>
    </citation>
    <scope>NUCLEOTIDE SEQUENCE [LARGE SCALE GENOMIC DNA]</scope>
    <source>
        <strain evidence="1 2">SaN35-3</strain>
    </source>
</reference>
<dbReference type="InterPro" id="IPR035924">
    <property type="entry name" value="FlaG-like_sf"/>
</dbReference>
<dbReference type="PANTHER" id="PTHR37166">
    <property type="entry name" value="PROTEIN FLAG"/>
    <property type="match status" value="1"/>
</dbReference>
<accession>A0ABY9JQ83</accession>
<organism evidence="1 2">
    <name type="scientific">Bacillus carboniphilus</name>
    <dbReference type="NCBI Taxonomy" id="86663"/>
    <lineage>
        <taxon>Bacteria</taxon>
        <taxon>Bacillati</taxon>
        <taxon>Bacillota</taxon>
        <taxon>Bacilli</taxon>
        <taxon>Bacillales</taxon>
        <taxon>Bacillaceae</taxon>
        <taxon>Bacillus</taxon>
    </lineage>
</organism>
<dbReference type="SUPFAM" id="SSF160214">
    <property type="entry name" value="FlaG-like"/>
    <property type="match status" value="1"/>
</dbReference>
<sequence>MKIEETSSKLYANEVNRTSTVHQKVFQNSPEENGHDPSWRSIQFEWHEGIGKYYVKVIDKETKEIVREIPPEKMLDMYAMMSEYFGLFIDQKV</sequence>
<proteinExistence type="predicted"/>
<protein>
    <submittedName>
        <fullName evidence="1">Flagellar protein FlaG</fullName>
    </submittedName>
</protein>
<keyword evidence="1" id="KW-0282">Flagellum</keyword>
<evidence type="ECO:0000313" key="2">
    <source>
        <dbReference type="Proteomes" id="UP001197974"/>
    </source>
</evidence>
<keyword evidence="2" id="KW-1185">Reference proteome</keyword>
<dbReference type="InterPro" id="IPR005186">
    <property type="entry name" value="FlaG"/>
</dbReference>
<dbReference type="Proteomes" id="UP001197974">
    <property type="component" value="Chromosome"/>
</dbReference>